<dbReference type="RefSeq" id="WP_191712200.1">
    <property type="nucleotide sequence ID" value="NZ_JACSPX010000001.1"/>
</dbReference>
<dbReference type="EMBL" id="JACSPX010000001">
    <property type="protein sequence ID" value="MBD8011504.1"/>
    <property type="molecule type" value="Genomic_DNA"/>
</dbReference>
<evidence type="ECO:0008006" key="4">
    <source>
        <dbReference type="Google" id="ProtNLM"/>
    </source>
</evidence>
<reference evidence="2 3" key="1">
    <citation type="submission" date="2020-08" db="EMBL/GenBank/DDBJ databases">
        <title>A Genomic Blueprint of the Chicken Gut Microbiome.</title>
        <authorList>
            <person name="Gilroy R."/>
            <person name="Ravi A."/>
            <person name="Getino M."/>
            <person name="Pursley I."/>
            <person name="Horton D.L."/>
            <person name="Alikhan N.-F."/>
            <person name="Baker D."/>
            <person name="Gharbi K."/>
            <person name="Hall N."/>
            <person name="Watson M."/>
            <person name="Adriaenssens E.M."/>
            <person name="Foster-Nyarko E."/>
            <person name="Jarju S."/>
            <person name="Secka A."/>
            <person name="Antonio M."/>
            <person name="Oren A."/>
            <person name="Chaudhuri R."/>
            <person name="La Ragione R.M."/>
            <person name="Hildebrand F."/>
            <person name="Pallen M.J."/>
        </authorList>
    </citation>
    <scope>NUCLEOTIDE SEQUENCE [LARGE SCALE GENOMIC DNA]</scope>
    <source>
        <strain evidence="2 3">Re1</strain>
    </source>
</reference>
<organism evidence="2 3">
    <name type="scientific">Microbacterium commune</name>
    <dbReference type="NCBI Taxonomy" id="2762219"/>
    <lineage>
        <taxon>Bacteria</taxon>
        <taxon>Bacillati</taxon>
        <taxon>Actinomycetota</taxon>
        <taxon>Actinomycetes</taxon>
        <taxon>Micrococcales</taxon>
        <taxon>Microbacteriaceae</taxon>
        <taxon>Microbacterium</taxon>
    </lineage>
</organism>
<gene>
    <name evidence="2" type="ORF">H9633_04250</name>
</gene>
<feature type="region of interest" description="Disordered" evidence="1">
    <location>
        <begin position="128"/>
        <end position="151"/>
    </location>
</feature>
<accession>A0ABR8W3B2</accession>
<keyword evidence="3" id="KW-1185">Reference proteome</keyword>
<proteinExistence type="predicted"/>
<evidence type="ECO:0000256" key="1">
    <source>
        <dbReference type="SAM" id="MobiDB-lite"/>
    </source>
</evidence>
<comment type="caution">
    <text evidence="2">The sequence shown here is derived from an EMBL/GenBank/DDBJ whole genome shotgun (WGS) entry which is preliminary data.</text>
</comment>
<evidence type="ECO:0000313" key="3">
    <source>
        <dbReference type="Proteomes" id="UP000611521"/>
    </source>
</evidence>
<name>A0ABR8W3B2_9MICO</name>
<dbReference type="Proteomes" id="UP000611521">
    <property type="component" value="Unassembled WGS sequence"/>
</dbReference>
<sequence length="414" mass="44287">MLSPKGRQVVALEGESGAIRARGTEITTLGEQMQTSAAFLRRLADQASGMKGKAVEKLQEIVGDTHIELGRAAALYPPTGPILVEYADALGEYQPRILVRVRTCEEARAAYDAAPGYLDRPFWAEPAPWRSDDEKQSMGEQNDTEDREKQRLHDEYQSALKDFDTDVDSWEEVFDSTADRIEDAFDGKIEDSRWDNIDGGVAVFVQVLQVAGTVLAVAAIVIGGPVIAAISAAVAVATLAAVAYQFFRDDASGTDLALAIVGVIPFGSAGKLFQGRSGVLSFAGDTFAAFKPATWSAAGAQLRSVTMAGRFAGGGMSGLVQSGRTFWQLNNPAGVGDVFSRFLLGKDTTKLTGMVETMTAGSQGWARSTTVPAAWEFTHMMIAGPIKMTDKIANWTGHGDQAISKRVPWLGAVL</sequence>
<protein>
    <recommendedName>
        <fullName evidence="4">LXG domain of WXG superfamily protein</fullName>
    </recommendedName>
</protein>
<evidence type="ECO:0000313" key="2">
    <source>
        <dbReference type="EMBL" id="MBD8011504.1"/>
    </source>
</evidence>